<dbReference type="PROSITE" id="PS01360">
    <property type="entry name" value="ZF_MYND_1"/>
    <property type="match status" value="2"/>
</dbReference>
<name>A0A0L9V471_PHAAN</name>
<keyword evidence="5" id="KW-0175">Coiled coil</keyword>
<dbReference type="PANTHER" id="PTHR12298">
    <property type="entry name" value="PCDC2 PROGRAMMED CELL DEATH PROTEIN 2 -RELATED"/>
    <property type="match status" value="1"/>
</dbReference>
<evidence type="ECO:0000256" key="3">
    <source>
        <dbReference type="ARBA" id="ARBA00022833"/>
    </source>
</evidence>
<dbReference type="PROSITE" id="PS50865">
    <property type="entry name" value="ZF_MYND_2"/>
    <property type="match status" value="2"/>
</dbReference>
<dbReference type="EMBL" id="CM003378">
    <property type="protein sequence ID" value="KOM49823.1"/>
    <property type="molecule type" value="Genomic_DNA"/>
</dbReference>
<dbReference type="Proteomes" id="UP000053144">
    <property type="component" value="Chromosome 8"/>
</dbReference>
<dbReference type="PROSITE" id="PS50089">
    <property type="entry name" value="ZF_RING_2"/>
    <property type="match status" value="1"/>
</dbReference>
<feature type="domain" description="RING-type" evidence="7">
    <location>
        <begin position="505"/>
        <end position="538"/>
    </location>
</feature>
<keyword evidence="3" id="KW-0862">Zinc</keyword>
<keyword evidence="1" id="KW-0479">Metal-binding</keyword>
<feature type="domain" description="MYND-type" evidence="8">
    <location>
        <begin position="217"/>
        <end position="253"/>
    </location>
</feature>
<evidence type="ECO:0000313" key="10">
    <source>
        <dbReference type="Proteomes" id="UP000053144"/>
    </source>
</evidence>
<evidence type="ECO:0000256" key="6">
    <source>
        <dbReference type="SAM" id="MobiDB-lite"/>
    </source>
</evidence>
<feature type="coiled-coil region" evidence="5">
    <location>
        <begin position="381"/>
        <end position="496"/>
    </location>
</feature>
<evidence type="ECO:0000256" key="4">
    <source>
        <dbReference type="PROSITE-ProRule" id="PRU00134"/>
    </source>
</evidence>
<dbReference type="GO" id="GO:0008270">
    <property type="term" value="F:zinc ion binding"/>
    <property type="evidence" value="ECO:0007669"/>
    <property type="project" value="UniProtKB-KW"/>
</dbReference>
<evidence type="ECO:0000256" key="1">
    <source>
        <dbReference type="ARBA" id="ARBA00022723"/>
    </source>
</evidence>
<dbReference type="STRING" id="3914.A0A0L9V471"/>
<dbReference type="Gene3D" id="6.10.140.2220">
    <property type="match status" value="2"/>
</dbReference>
<dbReference type="Gramene" id="KOM49823">
    <property type="protein sequence ID" value="KOM49823"/>
    <property type="gene ID" value="LR48_Vigan08g065000"/>
</dbReference>
<dbReference type="SUPFAM" id="SSF57850">
    <property type="entry name" value="RING/U-box"/>
    <property type="match status" value="1"/>
</dbReference>
<accession>A0A0L9V471</accession>
<protein>
    <recommendedName>
        <fullName evidence="11">MYND-type domain-containing protein</fullName>
    </recommendedName>
</protein>
<dbReference type="OrthoDB" id="5855668at2759"/>
<evidence type="ECO:0000256" key="2">
    <source>
        <dbReference type="ARBA" id="ARBA00022771"/>
    </source>
</evidence>
<dbReference type="OMA" id="SVKCLIM"/>
<sequence>MPASGASLDRNWLLGLLGLGEKGASISDHNIKTWLQILFLTLVIGFCCLLYQLAEDRESNHSVNEVDELDEFDNFYESWEREQEHPNGQLDRYFDEEDSHRTTVSGGGDGRRDGGCAFCGNFTTTRCSRCKSARYCSMKCQIIHWRSIHKYECYESKIAADKAKTTDNERTSEVVENSEMESASNASTVEDRVLWSPESDMAVKVSSGNHVNNLNGCKLCAKPSTTRCSRCKAVQYCSVKCLIMDWKRHKVDCNARVDSAPTERPHEHVGMLQNSYEEEDNIQSFGTLSLECHPGSKSFKSPTEVSEDPTNRVLLYLEDEVAKSRNETLLLQSEVDEWKSLANSEREKFQSLKKQSNYQMLVLKKEKESISDAEKKAYQVIHSLYKRLNHLQNAVQESNAEKRKLEEHVQCLESECADLKKVLQEEHRRAQRLTVESGKNHEAAKIAMKEVEAVRQEIQEEREHSQHLKENFRRDLVFAESRAAIAEEKLSDLYRKIRTSDYKICSVCLFNDKDLAFGCGHMTCRDCGSKLSRCPICREQITNYIKLFPG</sequence>
<dbReference type="SUPFAM" id="SSF144232">
    <property type="entry name" value="HIT/MYND zinc finger-like"/>
    <property type="match status" value="2"/>
</dbReference>
<feature type="region of interest" description="Disordered" evidence="6">
    <location>
        <begin position="165"/>
        <end position="188"/>
    </location>
</feature>
<feature type="domain" description="MYND-type" evidence="8">
    <location>
        <begin position="116"/>
        <end position="153"/>
    </location>
</feature>
<dbReference type="InterPro" id="IPR001841">
    <property type="entry name" value="Znf_RING"/>
</dbReference>
<reference evidence="10" key="1">
    <citation type="journal article" date="2015" name="Proc. Natl. Acad. Sci. U.S.A.">
        <title>Genome sequencing of adzuki bean (Vigna angularis) provides insight into high starch and low fat accumulation and domestication.</title>
        <authorList>
            <person name="Yang K."/>
            <person name="Tian Z."/>
            <person name="Chen C."/>
            <person name="Luo L."/>
            <person name="Zhao B."/>
            <person name="Wang Z."/>
            <person name="Yu L."/>
            <person name="Li Y."/>
            <person name="Sun Y."/>
            <person name="Li W."/>
            <person name="Chen Y."/>
            <person name="Li Y."/>
            <person name="Zhang Y."/>
            <person name="Ai D."/>
            <person name="Zhao J."/>
            <person name="Shang C."/>
            <person name="Ma Y."/>
            <person name="Wu B."/>
            <person name="Wang M."/>
            <person name="Gao L."/>
            <person name="Sun D."/>
            <person name="Zhang P."/>
            <person name="Guo F."/>
            <person name="Wang W."/>
            <person name="Li Y."/>
            <person name="Wang J."/>
            <person name="Varshney R.K."/>
            <person name="Wang J."/>
            <person name="Ling H.Q."/>
            <person name="Wan P."/>
        </authorList>
    </citation>
    <scope>NUCLEOTIDE SEQUENCE</scope>
    <source>
        <strain evidence="10">cv. Jingnong 6</strain>
    </source>
</reference>
<evidence type="ECO:0000313" key="9">
    <source>
        <dbReference type="EMBL" id="KOM49823.1"/>
    </source>
</evidence>
<dbReference type="AlphaFoldDB" id="A0A0L9V471"/>
<feature type="compositionally biased region" description="Low complexity" evidence="6">
    <location>
        <begin position="174"/>
        <end position="187"/>
    </location>
</feature>
<dbReference type="InterPro" id="IPR013083">
    <property type="entry name" value="Znf_RING/FYVE/PHD"/>
</dbReference>
<dbReference type="Gene3D" id="3.30.40.10">
    <property type="entry name" value="Zinc/RING finger domain, C3HC4 (zinc finger)"/>
    <property type="match status" value="1"/>
</dbReference>
<organism evidence="9 10">
    <name type="scientific">Phaseolus angularis</name>
    <name type="common">Azuki bean</name>
    <name type="synonym">Vigna angularis</name>
    <dbReference type="NCBI Taxonomy" id="3914"/>
    <lineage>
        <taxon>Eukaryota</taxon>
        <taxon>Viridiplantae</taxon>
        <taxon>Streptophyta</taxon>
        <taxon>Embryophyta</taxon>
        <taxon>Tracheophyta</taxon>
        <taxon>Spermatophyta</taxon>
        <taxon>Magnoliopsida</taxon>
        <taxon>eudicotyledons</taxon>
        <taxon>Gunneridae</taxon>
        <taxon>Pentapetalae</taxon>
        <taxon>rosids</taxon>
        <taxon>fabids</taxon>
        <taxon>Fabales</taxon>
        <taxon>Fabaceae</taxon>
        <taxon>Papilionoideae</taxon>
        <taxon>50 kb inversion clade</taxon>
        <taxon>NPAAA clade</taxon>
        <taxon>indigoferoid/millettioid clade</taxon>
        <taxon>Phaseoleae</taxon>
        <taxon>Vigna</taxon>
    </lineage>
</organism>
<proteinExistence type="predicted"/>
<evidence type="ECO:0008006" key="11">
    <source>
        <dbReference type="Google" id="ProtNLM"/>
    </source>
</evidence>
<evidence type="ECO:0000259" key="8">
    <source>
        <dbReference type="PROSITE" id="PS50865"/>
    </source>
</evidence>
<dbReference type="FunFam" id="6.10.140.2220:FF:000006">
    <property type="entry name" value="Ubiquitin carboxyl-terminal hydrolase 15"/>
    <property type="match status" value="1"/>
</dbReference>
<dbReference type="PANTHER" id="PTHR12298:SF4">
    <property type="entry name" value="PROGRAMMED CELL DEATH PROTEIN 2"/>
    <property type="match status" value="1"/>
</dbReference>
<keyword evidence="2 4" id="KW-0863">Zinc-finger</keyword>
<dbReference type="Pfam" id="PF01753">
    <property type="entry name" value="zf-MYND"/>
    <property type="match status" value="2"/>
</dbReference>
<gene>
    <name evidence="9" type="ORF">LR48_Vigan08g065000</name>
</gene>
<dbReference type="InterPro" id="IPR002893">
    <property type="entry name" value="Znf_MYND"/>
</dbReference>
<evidence type="ECO:0000259" key="7">
    <source>
        <dbReference type="PROSITE" id="PS50089"/>
    </source>
</evidence>
<evidence type="ECO:0000256" key="5">
    <source>
        <dbReference type="SAM" id="Coils"/>
    </source>
</evidence>